<accession>A0A552JAR6</accession>
<reference evidence="1 2" key="1">
    <citation type="submission" date="2019-01" db="EMBL/GenBank/DDBJ databases">
        <title>Coherence of Microcystis species and biogeography revealed through population genomics.</title>
        <authorList>
            <person name="Perez-Carrascal O.M."/>
            <person name="Terrat Y."/>
            <person name="Giani A."/>
            <person name="Fortin N."/>
            <person name="Tromas N."/>
            <person name="Shapiro B.J."/>
        </authorList>
    </citation>
    <scope>NUCLEOTIDE SEQUENCE [LARGE SCALE GENOMIC DNA]</scope>
    <source>
        <strain evidence="1">Mn_MB_F_20050700_S1D</strain>
    </source>
</reference>
<dbReference type="AlphaFoldDB" id="A0A552JAR6"/>
<dbReference type="Proteomes" id="UP000319191">
    <property type="component" value="Unassembled WGS sequence"/>
</dbReference>
<sequence length="76" mass="8959">MTNISNQETYYETTVTYTLEREGKFYIIENVPARVCVETGERLFSPDTVERLQQIIWNNEPPKKLIQTPVYEFSPV</sequence>
<evidence type="ECO:0000313" key="1">
    <source>
        <dbReference type="EMBL" id="TRU92868.1"/>
    </source>
</evidence>
<organism evidence="1 2">
    <name type="scientific">Microcystis novacekii Mn_MB_F_20050700_S1D</name>
    <dbReference type="NCBI Taxonomy" id="2486266"/>
    <lineage>
        <taxon>Bacteria</taxon>
        <taxon>Bacillati</taxon>
        <taxon>Cyanobacteriota</taxon>
        <taxon>Cyanophyceae</taxon>
        <taxon>Oscillatoriophycideae</taxon>
        <taxon>Chroococcales</taxon>
        <taxon>Microcystaceae</taxon>
        <taxon>Microcystis</taxon>
    </lineage>
</organism>
<gene>
    <name evidence="1" type="ORF">EWV54_02080</name>
</gene>
<dbReference type="EMBL" id="SFAV01000023">
    <property type="protein sequence ID" value="TRU92868.1"/>
    <property type="molecule type" value="Genomic_DNA"/>
</dbReference>
<dbReference type="InterPro" id="IPR022453">
    <property type="entry name" value="Znf_MqsA-type"/>
</dbReference>
<proteinExistence type="predicted"/>
<comment type="caution">
    <text evidence="1">The sequence shown here is derived from an EMBL/GenBank/DDBJ whole genome shotgun (WGS) entry which is preliminary data.</text>
</comment>
<name>A0A552JAR6_9CHRO</name>
<evidence type="ECO:0000313" key="2">
    <source>
        <dbReference type="Proteomes" id="UP000319191"/>
    </source>
</evidence>
<protein>
    <submittedName>
        <fullName evidence="1">YgiT-type zinc finger protein</fullName>
    </submittedName>
</protein>
<dbReference type="NCBIfam" id="TIGR03831">
    <property type="entry name" value="YgiT_finger"/>
    <property type="match status" value="1"/>
</dbReference>